<feature type="region of interest" description="Disordered" evidence="1">
    <location>
        <begin position="19"/>
        <end position="74"/>
    </location>
</feature>
<gene>
    <name evidence="2" type="ORF">ARMSODRAFT_950650</name>
</gene>
<evidence type="ECO:0000313" key="3">
    <source>
        <dbReference type="Proteomes" id="UP000218334"/>
    </source>
</evidence>
<proteinExistence type="predicted"/>
<dbReference type="EMBL" id="KZ293418">
    <property type="protein sequence ID" value="PBK74640.1"/>
    <property type="molecule type" value="Genomic_DNA"/>
</dbReference>
<reference evidence="3" key="1">
    <citation type="journal article" date="2017" name="Nat. Ecol. Evol.">
        <title>Genome expansion and lineage-specific genetic innovations in the forest pathogenic fungi Armillaria.</title>
        <authorList>
            <person name="Sipos G."/>
            <person name="Prasanna A.N."/>
            <person name="Walter M.C."/>
            <person name="O'Connor E."/>
            <person name="Balint B."/>
            <person name="Krizsan K."/>
            <person name="Kiss B."/>
            <person name="Hess J."/>
            <person name="Varga T."/>
            <person name="Slot J."/>
            <person name="Riley R."/>
            <person name="Boka B."/>
            <person name="Rigling D."/>
            <person name="Barry K."/>
            <person name="Lee J."/>
            <person name="Mihaltcheva S."/>
            <person name="LaButti K."/>
            <person name="Lipzen A."/>
            <person name="Waldron R."/>
            <person name="Moloney N.M."/>
            <person name="Sperisen C."/>
            <person name="Kredics L."/>
            <person name="Vagvoelgyi C."/>
            <person name="Patrignani A."/>
            <person name="Fitzpatrick D."/>
            <person name="Nagy I."/>
            <person name="Doyle S."/>
            <person name="Anderson J.B."/>
            <person name="Grigoriev I.V."/>
            <person name="Gueldener U."/>
            <person name="Muensterkoetter M."/>
            <person name="Nagy L.G."/>
        </authorList>
    </citation>
    <scope>NUCLEOTIDE SEQUENCE [LARGE SCALE GENOMIC DNA]</scope>
    <source>
        <strain evidence="3">28-4</strain>
    </source>
</reference>
<dbReference type="Proteomes" id="UP000218334">
    <property type="component" value="Unassembled WGS sequence"/>
</dbReference>
<feature type="compositionally biased region" description="Basic and acidic residues" evidence="1">
    <location>
        <begin position="19"/>
        <end position="37"/>
    </location>
</feature>
<evidence type="ECO:0000256" key="1">
    <source>
        <dbReference type="SAM" id="MobiDB-lite"/>
    </source>
</evidence>
<sequence>MDIQQAPVDSAICALRSRDGTTTEWQRSVDPRSKHEGTSAASLYQARLPKVETSDQGHKHFQLPSPSSWRGDSHQSFESGVIRAICEPSIKVSTLRAICNVLHHTERLFKSDEARI</sequence>
<organism evidence="2 3">
    <name type="scientific">Armillaria solidipes</name>
    <dbReference type="NCBI Taxonomy" id="1076256"/>
    <lineage>
        <taxon>Eukaryota</taxon>
        <taxon>Fungi</taxon>
        <taxon>Dikarya</taxon>
        <taxon>Basidiomycota</taxon>
        <taxon>Agaricomycotina</taxon>
        <taxon>Agaricomycetes</taxon>
        <taxon>Agaricomycetidae</taxon>
        <taxon>Agaricales</taxon>
        <taxon>Marasmiineae</taxon>
        <taxon>Physalacriaceae</taxon>
        <taxon>Armillaria</taxon>
    </lineage>
</organism>
<protein>
    <submittedName>
        <fullName evidence="2">Uncharacterized protein</fullName>
    </submittedName>
</protein>
<feature type="compositionally biased region" description="Basic and acidic residues" evidence="1">
    <location>
        <begin position="49"/>
        <end position="58"/>
    </location>
</feature>
<keyword evidence="3" id="KW-1185">Reference proteome</keyword>
<dbReference type="AlphaFoldDB" id="A0A2H3BYF9"/>
<feature type="compositionally biased region" description="Polar residues" evidence="1">
    <location>
        <begin position="64"/>
        <end position="74"/>
    </location>
</feature>
<evidence type="ECO:0000313" key="2">
    <source>
        <dbReference type="EMBL" id="PBK74640.1"/>
    </source>
</evidence>
<name>A0A2H3BYF9_9AGAR</name>
<accession>A0A2H3BYF9</accession>